<protein>
    <recommendedName>
        <fullName evidence="3">OTU domain-containing protein</fullName>
    </recommendedName>
</protein>
<evidence type="ECO:0000256" key="2">
    <source>
        <dbReference type="SAM" id="MobiDB-lite"/>
    </source>
</evidence>
<gene>
    <name evidence="4" type="ORF">R5R35_000355</name>
</gene>
<dbReference type="InterPro" id="IPR038765">
    <property type="entry name" value="Papain-like_cys_pep_sf"/>
</dbReference>
<sequence length="293" mass="33910">MDNTEKDNVESRHRKEKKELQGRIQLLKKTATKGDKKKKKEVSDEIARLEQELEKKHSEELAQLEAIDTCTVNSELNDMVENLERIPSNFKEVPMRVTKAQKRRDKKAQHEKEREQEIKEQEKLNVYGARNLEIQKIKSILKEKNLMVYEIPTDGNCLYCAVDHQLTQIGDPALGLEKLRVLTSKILLENVDDYLPFMSHPETGGLLTEEQYKDYCNKVATTSAWGGEIELQALARVLKRRIQVIQAEGPFVTVGEEFPADKQLMLTYHRHMYGLGEHYNSVKPYEEPVEETS</sequence>
<dbReference type="PANTHER" id="PTHR12419:SF10">
    <property type="entry name" value="DEUBIQUITINASE OTUD6B"/>
    <property type="match status" value="1"/>
</dbReference>
<evidence type="ECO:0000313" key="4">
    <source>
        <dbReference type="EMBL" id="KAK7873071.1"/>
    </source>
</evidence>
<dbReference type="GO" id="GO:0016579">
    <property type="term" value="P:protein deubiquitination"/>
    <property type="evidence" value="ECO:0007669"/>
    <property type="project" value="TreeGrafter"/>
</dbReference>
<dbReference type="InterPro" id="IPR003323">
    <property type="entry name" value="OTU_dom"/>
</dbReference>
<evidence type="ECO:0000259" key="3">
    <source>
        <dbReference type="PROSITE" id="PS50802"/>
    </source>
</evidence>
<dbReference type="InterPro" id="IPR050704">
    <property type="entry name" value="Peptidase_C85-like"/>
</dbReference>
<keyword evidence="1" id="KW-0378">Hydrolase</keyword>
<dbReference type="EMBL" id="JAZDUA010000017">
    <property type="protein sequence ID" value="KAK7873071.1"/>
    <property type="molecule type" value="Genomic_DNA"/>
</dbReference>
<dbReference type="Pfam" id="PF02338">
    <property type="entry name" value="OTU"/>
    <property type="match status" value="1"/>
</dbReference>
<evidence type="ECO:0000256" key="1">
    <source>
        <dbReference type="ARBA" id="ARBA00022801"/>
    </source>
</evidence>
<feature type="region of interest" description="Disordered" evidence="2">
    <location>
        <begin position="1"/>
        <end position="42"/>
    </location>
</feature>
<evidence type="ECO:0000313" key="5">
    <source>
        <dbReference type="Proteomes" id="UP001378592"/>
    </source>
</evidence>
<feature type="region of interest" description="Disordered" evidence="2">
    <location>
        <begin position="95"/>
        <end position="118"/>
    </location>
</feature>
<feature type="domain" description="OTU" evidence="3">
    <location>
        <begin position="146"/>
        <end position="285"/>
    </location>
</feature>
<dbReference type="Gene3D" id="3.90.70.80">
    <property type="match status" value="1"/>
</dbReference>
<proteinExistence type="predicted"/>
<reference evidence="4 5" key="1">
    <citation type="submission" date="2024-03" db="EMBL/GenBank/DDBJ databases">
        <title>The genome assembly and annotation of the cricket Gryllus longicercus Weissman &amp; Gray.</title>
        <authorList>
            <person name="Szrajer S."/>
            <person name="Gray D."/>
            <person name="Ylla G."/>
        </authorList>
    </citation>
    <scope>NUCLEOTIDE SEQUENCE [LARGE SCALE GENOMIC DNA]</scope>
    <source>
        <strain evidence="4">DAG 2021-001</strain>
        <tissue evidence="4">Whole body minus gut</tissue>
    </source>
</reference>
<dbReference type="SUPFAM" id="SSF54001">
    <property type="entry name" value="Cysteine proteinases"/>
    <property type="match status" value="1"/>
</dbReference>
<dbReference type="Proteomes" id="UP001378592">
    <property type="component" value="Unassembled WGS sequence"/>
</dbReference>
<dbReference type="InterPro" id="IPR049772">
    <property type="entry name" value="OTU_OTUD6"/>
</dbReference>
<dbReference type="AlphaFoldDB" id="A0AAN9W1T1"/>
<dbReference type="CDD" id="cd22761">
    <property type="entry name" value="OTU_OTUD6"/>
    <property type="match status" value="1"/>
</dbReference>
<organism evidence="4 5">
    <name type="scientific">Gryllus longicercus</name>
    <dbReference type="NCBI Taxonomy" id="2509291"/>
    <lineage>
        <taxon>Eukaryota</taxon>
        <taxon>Metazoa</taxon>
        <taxon>Ecdysozoa</taxon>
        <taxon>Arthropoda</taxon>
        <taxon>Hexapoda</taxon>
        <taxon>Insecta</taxon>
        <taxon>Pterygota</taxon>
        <taxon>Neoptera</taxon>
        <taxon>Polyneoptera</taxon>
        <taxon>Orthoptera</taxon>
        <taxon>Ensifera</taxon>
        <taxon>Gryllidea</taxon>
        <taxon>Grylloidea</taxon>
        <taxon>Gryllidae</taxon>
        <taxon>Gryllinae</taxon>
        <taxon>Gryllus</taxon>
    </lineage>
</organism>
<dbReference type="PROSITE" id="PS50802">
    <property type="entry name" value="OTU"/>
    <property type="match status" value="1"/>
</dbReference>
<name>A0AAN9W1T1_9ORTH</name>
<feature type="compositionally biased region" description="Basic and acidic residues" evidence="2">
    <location>
        <begin position="1"/>
        <end position="21"/>
    </location>
</feature>
<keyword evidence="5" id="KW-1185">Reference proteome</keyword>
<comment type="caution">
    <text evidence="4">The sequence shown here is derived from an EMBL/GenBank/DDBJ whole genome shotgun (WGS) entry which is preliminary data.</text>
</comment>
<dbReference type="PANTHER" id="PTHR12419">
    <property type="entry name" value="OTU DOMAIN CONTAINING PROTEIN"/>
    <property type="match status" value="1"/>
</dbReference>
<accession>A0AAN9W1T1</accession>
<feature type="compositionally biased region" description="Basic and acidic residues" evidence="2">
    <location>
        <begin position="108"/>
        <end position="118"/>
    </location>
</feature>
<dbReference type="GO" id="GO:0004843">
    <property type="term" value="F:cysteine-type deubiquitinase activity"/>
    <property type="evidence" value="ECO:0007669"/>
    <property type="project" value="TreeGrafter"/>
</dbReference>